<keyword evidence="2" id="KW-1185">Reference proteome</keyword>
<sequence>MQFQKDSELAKINIFAFCNSSLESIIIPKSVSKISNGAFFSCKNLQKVSIEEGSKLQSLASNLFFSCEKLKEVYIPENSSLRVIGKNAFNLSSIESLFIPKSVEIIEDGIFKFSEIKKIIISPLNQNFKYLDEKHQIVVGKRNNKGKIFDTIIFADRNIEQATIPKFIKFIFDGAFMNCKKLKRIDIPDDSEIESIGYCAFKSTSIVSFKSPKK</sequence>
<proteinExistence type="predicted"/>
<dbReference type="EMBL" id="JAPFFF010000031">
    <property type="protein sequence ID" value="KAK8845235.1"/>
    <property type="molecule type" value="Genomic_DNA"/>
</dbReference>
<gene>
    <name evidence="1" type="ORF">M9Y10_021420</name>
</gene>
<comment type="caution">
    <text evidence="1">The sequence shown here is derived from an EMBL/GenBank/DDBJ whole genome shotgun (WGS) entry which is preliminary data.</text>
</comment>
<dbReference type="Gene3D" id="3.80.10.10">
    <property type="entry name" value="Ribonuclease Inhibitor"/>
    <property type="match status" value="2"/>
</dbReference>
<evidence type="ECO:0000313" key="1">
    <source>
        <dbReference type="EMBL" id="KAK8845235.1"/>
    </source>
</evidence>
<dbReference type="InterPro" id="IPR026906">
    <property type="entry name" value="LRR_5"/>
</dbReference>
<evidence type="ECO:0000313" key="2">
    <source>
        <dbReference type="Proteomes" id="UP001470230"/>
    </source>
</evidence>
<dbReference type="Proteomes" id="UP001470230">
    <property type="component" value="Unassembled WGS sequence"/>
</dbReference>
<accession>A0ABR2HDX1</accession>
<protein>
    <submittedName>
        <fullName evidence="1">Uncharacterized protein</fullName>
    </submittedName>
</protein>
<dbReference type="PANTHER" id="PTHR45661:SF3">
    <property type="entry name" value="IG-LIKE DOMAIN-CONTAINING PROTEIN"/>
    <property type="match status" value="1"/>
</dbReference>
<organism evidence="1 2">
    <name type="scientific">Tritrichomonas musculus</name>
    <dbReference type="NCBI Taxonomy" id="1915356"/>
    <lineage>
        <taxon>Eukaryota</taxon>
        <taxon>Metamonada</taxon>
        <taxon>Parabasalia</taxon>
        <taxon>Tritrichomonadida</taxon>
        <taxon>Tritrichomonadidae</taxon>
        <taxon>Tritrichomonas</taxon>
    </lineage>
</organism>
<dbReference type="InterPro" id="IPR053139">
    <property type="entry name" value="Surface_bspA-like"/>
</dbReference>
<dbReference type="SUPFAM" id="SSF52058">
    <property type="entry name" value="L domain-like"/>
    <property type="match status" value="1"/>
</dbReference>
<dbReference type="InterPro" id="IPR032675">
    <property type="entry name" value="LRR_dom_sf"/>
</dbReference>
<name>A0ABR2HDX1_9EUKA</name>
<dbReference type="Pfam" id="PF13306">
    <property type="entry name" value="LRR_5"/>
    <property type="match status" value="2"/>
</dbReference>
<reference evidence="1 2" key="1">
    <citation type="submission" date="2024-04" db="EMBL/GenBank/DDBJ databases">
        <title>Tritrichomonas musculus Genome.</title>
        <authorList>
            <person name="Alves-Ferreira E."/>
            <person name="Grigg M."/>
            <person name="Lorenzi H."/>
            <person name="Galac M."/>
        </authorList>
    </citation>
    <scope>NUCLEOTIDE SEQUENCE [LARGE SCALE GENOMIC DNA]</scope>
    <source>
        <strain evidence="1 2">EAF2021</strain>
    </source>
</reference>
<dbReference type="PANTHER" id="PTHR45661">
    <property type="entry name" value="SURFACE ANTIGEN"/>
    <property type="match status" value="1"/>
</dbReference>